<dbReference type="Proteomes" id="UP000198362">
    <property type="component" value="Unassembled WGS sequence"/>
</dbReference>
<organism evidence="1 2">
    <name type="scientific">Asanoa hainanensis</name>
    <dbReference type="NCBI Taxonomy" id="560556"/>
    <lineage>
        <taxon>Bacteria</taxon>
        <taxon>Bacillati</taxon>
        <taxon>Actinomycetota</taxon>
        <taxon>Actinomycetes</taxon>
        <taxon>Micromonosporales</taxon>
        <taxon>Micromonosporaceae</taxon>
        <taxon>Asanoa</taxon>
    </lineage>
</organism>
<gene>
    <name evidence="1" type="ORF">SAMN05421812_11016</name>
</gene>
<name>A0A239NP68_9ACTN</name>
<keyword evidence="2" id="KW-1185">Reference proteome</keyword>
<dbReference type="EMBL" id="FZPH01000010">
    <property type="protein sequence ID" value="SNT56711.1"/>
    <property type="molecule type" value="Genomic_DNA"/>
</dbReference>
<reference evidence="1 2" key="1">
    <citation type="submission" date="2017-06" db="EMBL/GenBank/DDBJ databases">
        <authorList>
            <person name="Kim H.J."/>
            <person name="Triplett B.A."/>
        </authorList>
    </citation>
    <scope>NUCLEOTIDE SEQUENCE [LARGE SCALE GENOMIC DNA]</scope>
    <source>
        <strain evidence="1 2">CGMCC 4.5593</strain>
    </source>
</reference>
<evidence type="ECO:0000313" key="2">
    <source>
        <dbReference type="Proteomes" id="UP000198362"/>
    </source>
</evidence>
<accession>A0A239NP68</accession>
<dbReference type="AlphaFoldDB" id="A0A239NP68"/>
<proteinExistence type="predicted"/>
<sequence>MAFGCLMEVNEPDHDYWRRVAADVADRARLTAEQRQRVEAITPTVTRVAGGGCLHLDPSCRGRGSSHPPTDEDLDIARRGLEQFGAEEVTVRLAVRTTLRRRARWFMRRLKRWPGWPPTATTTRRTSICRAPVSGWEDVASPEAERRILRYLWAGLADWRPGRWNLMLAANVVGVQRSGLSISW</sequence>
<evidence type="ECO:0000313" key="1">
    <source>
        <dbReference type="EMBL" id="SNT56711.1"/>
    </source>
</evidence>
<protein>
    <submittedName>
        <fullName evidence="1">Uncharacterized protein</fullName>
    </submittedName>
</protein>